<evidence type="ECO:0000256" key="9">
    <source>
        <dbReference type="ARBA" id="ARBA00022801"/>
    </source>
</evidence>
<dbReference type="AlphaFoldDB" id="A0AA38M1V0"/>
<dbReference type="GO" id="GO:0046872">
    <property type="term" value="F:metal ion binding"/>
    <property type="evidence" value="ECO:0007669"/>
    <property type="project" value="UniProtKB-KW"/>
</dbReference>
<dbReference type="Pfam" id="PF13359">
    <property type="entry name" value="DDE_Tnp_4"/>
    <property type="match status" value="1"/>
</dbReference>
<dbReference type="GO" id="GO:0005634">
    <property type="term" value="C:nucleus"/>
    <property type="evidence" value="ECO:0007669"/>
    <property type="project" value="UniProtKB-SubCell"/>
</dbReference>
<dbReference type="PANTHER" id="PTHR22930:SF289">
    <property type="entry name" value="DDE TNP4 DOMAIN-CONTAINING PROTEIN-RELATED"/>
    <property type="match status" value="1"/>
</dbReference>
<evidence type="ECO:0000256" key="6">
    <source>
        <dbReference type="ARBA" id="ARBA00022490"/>
    </source>
</evidence>
<evidence type="ECO:0000313" key="15">
    <source>
        <dbReference type="Proteomes" id="UP001168821"/>
    </source>
</evidence>
<keyword evidence="10" id="KW-0539">Nucleus</keyword>
<dbReference type="EMBL" id="JALNTZ010000010">
    <property type="protein sequence ID" value="KAJ3640356.1"/>
    <property type="molecule type" value="Genomic_DNA"/>
</dbReference>
<evidence type="ECO:0000256" key="2">
    <source>
        <dbReference type="ARBA" id="ARBA00004123"/>
    </source>
</evidence>
<keyword evidence="9" id="KW-0378">Hydrolase</keyword>
<dbReference type="PANTHER" id="PTHR22930">
    <property type="match status" value="1"/>
</dbReference>
<organism evidence="14 15">
    <name type="scientific">Zophobas morio</name>
    <dbReference type="NCBI Taxonomy" id="2755281"/>
    <lineage>
        <taxon>Eukaryota</taxon>
        <taxon>Metazoa</taxon>
        <taxon>Ecdysozoa</taxon>
        <taxon>Arthropoda</taxon>
        <taxon>Hexapoda</taxon>
        <taxon>Insecta</taxon>
        <taxon>Pterygota</taxon>
        <taxon>Neoptera</taxon>
        <taxon>Endopterygota</taxon>
        <taxon>Coleoptera</taxon>
        <taxon>Polyphaga</taxon>
        <taxon>Cucujiformia</taxon>
        <taxon>Tenebrionidae</taxon>
        <taxon>Zophobas</taxon>
    </lineage>
</organism>
<gene>
    <name evidence="14" type="ORF">Zmor_003658</name>
</gene>
<evidence type="ECO:0000256" key="3">
    <source>
        <dbReference type="ARBA" id="ARBA00004496"/>
    </source>
</evidence>
<dbReference type="PRINTS" id="PR02086">
    <property type="entry name" value="PUTNUCHARBI1"/>
</dbReference>
<dbReference type="InterPro" id="IPR045249">
    <property type="entry name" value="HARBI1-like"/>
</dbReference>
<dbReference type="InterPro" id="IPR027806">
    <property type="entry name" value="HARBI1_dom"/>
</dbReference>
<sequence>MEIANAIFEENEDIDDLFVLDFLENRIPRQIYERSHYFDTLDEVAFRRRFRLSRESVLYVLDIIQEHLEYPYDVNNSISPINQLLVCLRLFSTGGHLQSVADFVGMHVSTVCRIVKKVSNAIASKYQQFVVFHRNQDTLRQRQQNFFNIASFPRVIGALDCTHIKIQSPGGEEAEIYRNRKGYFSINTQMICDSKLRILNVVARWPGATHDATIFNNSRVNHSFENNEFRNCILLGDSGYPIRNYLMTPLLQPHAPAEHLYNESHIRTRNVIERCFGVLKRRFPILAYGCRLSLDTVLSVIVAASILHNIALNMNDEEAPPIPEELDEHVLNHLIEEGQIPHAAEDQENGGAIFRRNLINEYFGQL</sequence>
<keyword evidence="6" id="KW-0963">Cytoplasm</keyword>
<feature type="domain" description="DDE Tnp4" evidence="13">
    <location>
        <begin position="159"/>
        <end position="309"/>
    </location>
</feature>
<dbReference type="GO" id="GO:0016787">
    <property type="term" value="F:hydrolase activity"/>
    <property type="evidence" value="ECO:0007669"/>
    <property type="project" value="UniProtKB-KW"/>
</dbReference>
<comment type="subcellular location">
    <subcellularLocation>
        <location evidence="3">Cytoplasm</location>
    </subcellularLocation>
    <subcellularLocation>
        <location evidence="2">Nucleus</location>
    </subcellularLocation>
</comment>
<evidence type="ECO:0000256" key="1">
    <source>
        <dbReference type="ARBA" id="ARBA00001968"/>
    </source>
</evidence>
<keyword evidence="7" id="KW-0540">Nuclease</keyword>
<evidence type="ECO:0000256" key="4">
    <source>
        <dbReference type="ARBA" id="ARBA00006958"/>
    </source>
</evidence>
<proteinExistence type="inferred from homology"/>
<protein>
    <recommendedName>
        <fullName evidence="5">Putative nuclease HARBI1</fullName>
    </recommendedName>
    <alternativeName>
        <fullName evidence="11">Harbinger transposase-derived nuclease</fullName>
    </alternativeName>
</protein>
<keyword evidence="15" id="KW-1185">Reference proteome</keyword>
<comment type="caution">
    <text evidence="14">The sequence shown here is derived from an EMBL/GenBank/DDBJ whole genome shotgun (WGS) entry which is preliminary data.</text>
</comment>
<evidence type="ECO:0000256" key="12">
    <source>
        <dbReference type="ARBA" id="ARBA00045850"/>
    </source>
</evidence>
<name>A0AA38M1V0_9CUCU</name>
<accession>A0AA38M1V0</accession>
<evidence type="ECO:0000259" key="13">
    <source>
        <dbReference type="Pfam" id="PF13359"/>
    </source>
</evidence>
<reference evidence="14" key="1">
    <citation type="journal article" date="2023" name="G3 (Bethesda)">
        <title>Whole genome assemblies of Zophobas morio and Tenebrio molitor.</title>
        <authorList>
            <person name="Kaur S."/>
            <person name="Stinson S.A."/>
            <person name="diCenzo G.C."/>
        </authorList>
    </citation>
    <scope>NUCLEOTIDE SEQUENCE</scope>
    <source>
        <strain evidence="14">QUZm001</strain>
    </source>
</reference>
<dbReference type="Proteomes" id="UP001168821">
    <property type="component" value="Unassembled WGS sequence"/>
</dbReference>
<comment type="similarity">
    <text evidence="4">Belongs to the HARBI1 family.</text>
</comment>
<comment type="cofactor">
    <cofactor evidence="1">
        <name>a divalent metal cation</name>
        <dbReference type="ChEBI" id="CHEBI:60240"/>
    </cofactor>
</comment>
<evidence type="ECO:0000256" key="7">
    <source>
        <dbReference type="ARBA" id="ARBA00022722"/>
    </source>
</evidence>
<evidence type="ECO:0000256" key="8">
    <source>
        <dbReference type="ARBA" id="ARBA00022723"/>
    </source>
</evidence>
<comment type="function">
    <text evidence="12">Transposase-derived protein that may have nuclease activity. Does not have transposase activity.</text>
</comment>
<keyword evidence="8" id="KW-0479">Metal-binding</keyword>
<evidence type="ECO:0000313" key="14">
    <source>
        <dbReference type="EMBL" id="KAJ3640356.1"/>
    </source>
</evidence>
<evidence type="ECO:0000256" key="11">
    <source>
        <dbReference type="ARBA" id="ARBA00030126"/>
    </source>
</evidence>
<evidence type="ECO:0000256" key="5">
    <source>
        <dbReference type="ARBA" id="ARBA00015519"/>
    </source>
</evidence>
<evidence type="ECO:0000256" key="10">
    <source>
        <dbReference type="ARBA" id="ARBA00023242"/>
    </source>
</evidence>
<dbReference type="InterPro" id="IPR026103">
    <property type="entry name" value="HARBI1_animal"/>
</dbReference>
<dbReference type="GO" id="GO:0005737">
    <property type="term" value="C:cytoplasm"/>
    <property type="evidence" value="ECO:0007669"/>
    <property type="project" value="UniProtKB-SubCell"/>
</dbReference>
<dbReference type="GO" id="GO:0004518">
    <property type="term" value="F:nuclease activity"/>
    <property type="evidence" value="ECO:0007669"/>
    <property type="project" value="UniProtKB-KW"/>
</dbReference>